<evidence type="ECO:0000313" key="2">
    <source>
        <dbReference type="EMBL" id="GMI22618.1"/>
    </source>
</evidence>
<feature type="compositionally biased region" description="Basic and acidic residues" evidence="1">
    <location>
        <begin position="83"/>
        <end position="103"/>
    </location>
</feature>
<accession>A0ABQ6MAC2</accession>
<dbReference type="EMBL" id="BRYB01000095">
    <property type="protein sequence ID" value="GMI22618.1"/>
    <property type="molecule type" value="Genomic_DNA"/>
</dbReference>
<evidence type="ECO:0000313" key="3">
    <source>
        <dbReference type="Proteomes" id="UP001165060"/>
    </source>
</evidence>
<evidence type="ECO:0000256" key="1">
    <source>
        <dbReference type="SAM" id="MobiDB-lite"/>
    </source>
</evidence>
<sequence>MLPNEMTSPQSFSLPRADWASSVDDSVVYKALLNRVAVPIVRAFVGVFWFCIEAYGFASVMPHCRRETSALKVMQERAAVEARTAAREAAKPAGEKEEKEKKPAKQLANPMQRPEEDVAVEHNKVLAALVSCVYHSNYPPATLPHHHFGKPENRASTVDYLKSVASFAEYQTIGTLFPLSPQNYNSVHAKTYSFAPPHNNVSQPVYGAETMVMLVNDYTHAAASSIIWERADVLEEEVNAVKGLGDVTEDTADSVIVSRTTETAQKFDALERKVSELSLDAAHLIATRRLLVSAAQQRIYNRIAQGGWRLNAITTLVLTTGALHMLCTNFAWHSIAMTSGFLGGAAAGRQCNRYESVLWASYLSPPVWRDCKHERGYTDLFAPMFLQKKADWNGTWGEEEGALMCLQGQPVTREDAIENGMHAYWDTGILTDPGRTVPDFPMTMHAQGDLLRGSKGLADQIAAAKGNEDLEEWELCKASPEIVGGKAGVHKDLQYFVKGGACR</sequence>
<dbReference type="Proteomes" id="UP001165060">
    <property type="component" value="Unassembled WGS sequence"/>
</dbReference>
<protein>
    <submittedName>
        <fullName evidence="2">Uncharacterized protein</fullName>
    </submittedName>
</protein>
<organism evidence="2 3">
    <name type="scientific">Tetraparma gracilis</name>
    <dbReference type="NCBI Taxonomy" id="2962635"/>
    <lineage>
        <taxon>Eukaryota</taxon>
        <taxon>Sar</taxon>
        <taxon>Stramenopiles</taxon>
        <taxon>Ochrophyta</taxon>
        <taxon>Bolidophyceae</taxon>
        <taxon>Parmales</taxon>
        <taxon>Triparmaceae</taxon>
        <taxon>Tetraparma</taxon>
    </lineage>
</organism>
<gene>
    <name evidence="2" type="ORF">TeGR_g2587</name>
</gene>
<proteinExistence type="predicted"/>
<keyword evidence="3" id="KW-1185">Reference proteome</keyword>
<feature type="non-terminal residue" evidence="2">
    <location>
        <position position="503"/>
    </location>
</feature>
<feature type="region of interest" description="Disordered" evidence="1">
    <location>
        <begin position="83"/>
        <end position="116"/>
    </location>
</feature>
<name>A0ABQ6MAC2_9STRA</name>
<comment type="caution">
    <text evidence="2">The sequence shown here is derived from an EMBL/GenBank/DDBJ whole genome shotgun (WGS) entry which is preliminary data.</text>
</comment>
<reference evidence="2 3" key="1">
    <citation type="journal article" date="2023" name="Commun. Biol.">
        <title>Genome analysis of Parmales, the sister group of diatoms, reveals the evolutionary specialization of diatoms from phago-mixotrophs to photoautotrophs.</title>
        <authorList>
            <person name="Ban H."/>
            <person name="Sato S."/>
            <person name="Yoshikawa S."/>
            <person name="Yamada K."/>
            <person name="Nakamura Y."/>
            <person name="Ichinomiya M."/>
            <person name="Sato N."/>
            <person name="Blanc-Mathieu R."/>
            <person name="Endo H."/>
            <person name="Kuwata A."/>
            <person name="Ogata H."/>
        </authorList>
    </citation>
    <scope>NUCLEOTIDE SEQUENCE [LARGE SCALE GENOMIC DNA]</scope>
</reference>